<feature type="compositionally biased region" description="Basic and acidic residues" evidence="1">
    <location>
        <begin position="41"/>
        <end position="50"/>
    </location>
</feature>
<dbReference type="EMBL" id="CP108222">
    <property type="protein sequence ID" value="WTT21097.1"/>
    <property type="molecule type" value="Genomic_DNA"/>
</dbReference>
<organism evidence="2">
    <name type="scientific">Streptomyces sp. NBC_00093</name>
    <dbReference type="NCBI Taxonomy" id="2975649"/>
    <lineage>
        <taxon>Bacteria</taxon>
        <taxon>Bacillati</taxon>
        <taxon>Actinomycetota</taxon>
        <taxon>Actinomycetes</taxon>
        <taxon>Kitasatosporales</taxon>
        <taxon>Streptomycetaceae</taxon>
        <taxon>Streptomyces</taxon>
    </lineage>
</organism>
<protein>
    <submittedName>
        <fullName evidence="2">Uncharacterized protein</fullName>
    </submittedName>
</protein>
<proteinExistence type="predicted"/>
<name>A0AAU2AC47_9ACTN</name>
<feature type="compositionally biased region" description="Basic and acidic residues" evidence="1">
    <location>
        <begin position="1"/>
        <end position="21"/>
    </location>
</feature>
<accession>A0AAU2AC47</accession>
<feature type="region of interest" description="Disordered" evidence="1">
    <location>
        <begin position="1"/>
        <end position="50"/>
    </location>
</feature>
<evidence type="ECO:0000256" key="1">
    <source>
        <dbReference type="SAM" id="MobiDB-lite"/>
    </source>
</evidence>
<sequence>MRVDPQEPPHAEEQSEQHAESTPESPCPQEPSDEEEPLPGSRDDGRFEPL</sequence>
<reference evidence="2" key="1">
    <citation type="submission" date="2022-10" db="EMBL/GenBank/DDBJ databases">
        <title>The complete genomes of actinobacterial strains from the NBC collection.</title>
        <authorList>
            <person name="Joergensen T.S."/>
            <person name="Alvarez Arevalo M."/>
            <person name="Sterndorff E.B."/>
            <person name="Faurdal D."/>
            <person name="Vuksanovic O."/>
            <person name="Mourched A.-S."/>
            <person name="Charusanti P."/>
            <person name="Shaw S."/>
            <person name="Blin K."/>
            <person name="Weber T."/>
        </authorList>
    </citation>
    <scope>NUCLEOTIDE SEQUENCE</scope>
    <source>
        <strain evidence="2">NBC_00093</strain>
    </source>
</reference>
<evidence type="ECO:0000313" key="2">
    <source>
        <dbReference type="EMBL" id="WTT21097.1"/>
    </source>
</evidence>
<dbReference type="AlphaFoldDB" id="A0AAU2AC47"/>
<gene>
    <name evidence="2" type="ORF">OHA22_39000</name>
</gene>